<dbReference type="NCBIfam" id="TIGR03072">
    <property type="entry name" value="release_prfH"/>
    <property type="match status" value="1"/>
</dbReference>
<evidence type="ECO:0000259" key="2">
    <source>
        <dbReference type="PROSITE" id="PS00745"/>
    </source>
</evidence>
<reference evidence="3 4" key="1">
    <citation type="submission" date="2016-10" db="EMBL/GenBank/DDBJ databases">
        <authorList>
            <person name="de Groot N.N."/>
        </authorList>
    </citation>
    <scope>NUCLEOTIDE SEQUENCE [LARGE SCALE GENOMIC DNA]</scope>
    <source>
        <strain evidence="3 4">AA1</strain>
    </source>
</reference>
<protein>
    <submittedName>
        <fullName evidence="3">Peptide chain release factor</fullName>
    </submittedName>
</protein>
<accession>A0A1G5HQ36</accession>
<gene>
    <name evidence="3" type="ORF">SAMN05216233_11552</name>
</gene>
<dbReference type="Gene3D" id="3.30.160.20">
    <property type="match status" value="1"/>
</dbReference>
<dbReference type="Proteomes" id="UP000198870">
    <property type="component" value="Unassembled WGS sequence"/>
</dbReference>
<dbReference type="InterPro" id="IPR050057">
    <property type="entry name" value="Prokaryotic/Mito_RF"/>
</dbReference>
<dbReference type="STRING" id="419481.SAMN05216233_11552"/>
<dbReference type="GO" id="GO:0003747">
    <property type="term" value="F:translation release factor activity"/>
    <property type="evidence" value="ECO:0007669"/>
    <property type="project" value="InterPro"/>
</dbReference>
<dbReference type="OrthoDB" id="9815709at2"/>
<evidence type="ECO:0000313" key="3">
    <source>
        <dbReference type="EMBL" id="SCY65824.1"/>
    </source>
</evidence>
<evidence type="ECO:0000313" key="4">
    <source>
        <dbReference type="Proteomes" id="UP000198870"/>
    </source>
</evidence>
<proteinExistence type="inferred from homology"/>
<dbReference type="PANTHER" id="PTHR43804:SF9">
    <property type="entry name" value="PEPTIDE CHAIN RELEASE FACTOR HOMOLOG-RELATED"/>
    <property type="match status" value="1"/>
</dbReference>
<feature type="domain" description="Prokaryotic-type class I peptide chain release factors" evidence="2">
    <location>
        <begin position="118"/>
        <end position="134"/>
    </location>
</feature>
<dbReference type="Pfam" id="PF00472">
    <property type="entry name" value="RF-1"/>
    <property type="match status" value="1"/>
</dbReference>
<name>A0A1G5HQ36_9BACT</name>
<dbReference type="InterPro" id="IPR045853">
    <property type="entry name" value="Pep_chain_release_fac_I_sf"/>
</dbReference>
<dbReference type="Gene3D" id="3.30.70.1660">
    <property type="match status" value="1"/>
</dbReference>
<organism evidence="3 4">
    <name type="scientific">Desulfoluna spongiiphila</name>
    <dbReference type="NCBI Taxonomy" id="419481"/>
    <lineage>
        <taxon>Bacteria</taxon>
        <taxon>Pseudomonadati</taxon>
        <taxon>Thermodesulfobacteriota</taxon>
        <taxon>Desulfobacteria</taxon>
        <taxon>Desulfobacterales</taxon>
        <taxon>Desulfolunaceae</taxon>
        <taxon>Desulfoluna</taxon>
    </lineage>
</organism>
<dbReference type="PROSITE" id="PS00745">
    <property type="entry name" value="RF_PROK_I"/>
    <property type="match status" value="1"/>
</dbReference>
<dbReference type="AlphaFoldDB" id="A0A1G5HQ36"/>
<dbReference type="InterPro" id="IPR000352">
    <property type="entry name" value="Pep_chain_release_fac_I"/>
</dbReference>
<keyword evidence="4" id="KW-1185">Reference proteome</keyword>
<sequence length="208" mass="23208">MSIWIQITAGKGPAECGYAAHHVMRRFTGDARARRLKVIPLETIDGPRPGTLKSALLSLDGPDIEGFVASWAGTIQWIGQSPFRPGHKRKNWFVGIYAVTPPEETDFRDQDLRIDTMRASGPGGQHVNTSNTAIRITHLPSRLVAVAQEERSQHLNKKLALARLKELLQVRNDKASMVAQHAQWESHTALERGNPVRVFHGPGFKEKR</sequence>
<dbReference type="PANTHER" id="PTHR43804">
    <property type="entry name" value="LD18447P"/>
    <property type="match status" value="1"/>
</dbReference>
<dbReference type="EMBL" id="FMUX01000015">
    <property type="protein sequence ID" value="SCY65824.1"/>
    <property type="molecule type" value="Genomic_DNA"/>
</dbReference>
<dbReference type="InterPro" id="IPR017509">
    <property type="entry name" value="PrfH"/>
</dbReference>
<comment type="similarity">
    <text evidence="1">Belongs to the prokaryotic/mitochondrial release factor family.</text>
</comment>
<dbReference type="RefSeq" id="WP_092212739.1">
    <property type="nucleotide sequence ID" value="NZ_FMUX01000015.1"/>
</dbReference>
<evidence type="ECO:0000256" key="1">
    <source>
        <dbReference type="ARBA" id="ARBA00010835"/>
    </source>
</evidence>
<dbReference type="SUPFAM" id="SSF75620">
    <property type="entry name" value="Release factor"/>
    <property type="match status" value="1"/>
</dbReference>